<dbReference type="InterPro" id="IPR011048">
    <property type="entry name" value="Haem_d1_sf"/>
</dbReference>
<feature type="chain" id="PRO_5047296802" evidence="1">
    <location>
        <begin position="22"/>
        <end position="740"/>
    </location>
</feature>
<feature type="domain" description="Phytase-like" evidence="2">
    <location>
        <begin position="453"/>
        <end position="719"/>
    </location>
</feature>
<feature type="signal peptide" evidence="1">
    <location>
        <begin position="1"/>
        <end position="21"/>
    </location>
</feature>
<dbReference type="Proteomes" id="UP001223743">
    <property type="component" value="Unassembled WGS sequence"/>
</dbReference>
<keyword evidence="4" id="KW-1185">Reference proteome</keyword>
<evidence type="ECO:0000256" key="1">
    <source>
        <dbReference type="SAM" id="SignalP"/>
    </source>
</evidence>
<name>A0ABU0MC40_9HYPH</name>
<dbReference type="SUPFAM" id="SSF63829">
    <property type="entry name" value="Calcium-dependent phosphotriesterase"/>
    <property type="match status" value="1"/>
</dbReference>
<keyword evidence="1" id="KW-0732">Signal</keyword>
<dbReference type="SUPFAM" id="SSF51004">
    <property type="entry name" value="C-terminal (heme d1) domain of cytochrome cd1-nitrite reductase"/>
    <property type="match status" value="1"/>
</dbReference>
<organism evidence="3 4">
    <name type="scientific">Kaistia geumhonensis</name>
    <dbReference type="NCBI Taxonomy" id="410839"/>
    <lineage>
        <taxon>Bacteria</taxon>
        <taxon>Pseudomonadati</taxon>
        <taxon>Pseudomonadota</taxon>
        <taxon>Alphaproteobacteria</taxon>
        <taxon>Hyphomicrobiales</taxon>
        <taxon>Kaistiaceae</taxon>
        <taxon>Kaistia</taxon>
    </lineage>
</organism>
<dbReference type="InterPro" id="IPR015943">
    <property type="entry name" value="WD40/YVTN_repeat-like_dom_sf"/>
</dbReference>
<comment type="caution">
    <text evidence="3">The sequence shown here is derived from an EMBL/GenBank/DDBJ whole genome shotgun (WGS) entry which is preliminary data.</text>
</comment>
<protein>
    <submittedName>
        <fullName evidence="3">DNA-binding beta-propeller fold protein YncE</fullName>
    </submittedName>
</protein>
<dbReference type="GO" id="GO:0003677">
    <property type="term" value="F:DNA binding"/>
    <property type="evidence" value="ECO:0007669"/>
    <property type="project" value="UniProtKB-KW"/>
</dbReference>
<evidence type="ECO:0000313" key="4">
    <source>
        <dbReference type="Proteomes" id="UP001223743"/>
    </source>
</evidence>
<dbReference type="Gene3D" id="2.130.10.10">
    <property type="entry name" value="YVTN repeat-like/Quinoprotein amine dehydrogenase"/>
    <property type="match status" value="1"/>
</dbReference>
<dbReference type="PANTHER" id="PTHR46928:SF1">
    <property type="entry name" value="MESENCHYME-SPECIFIC CELL SURFACE GLYCOPROTEIN"/>
    <property type="match status" value="1"/>
</dbReference>
<dbReference type="PANTHER" id="PTHR46928">
    <property type="entry name" value="MESENCHYME-SPECIFIC CELL SURFACE GLYCOPROTEIN"/>
    <property type="match status" value="1"/>
</dbReference>
<dbReference type="EMBL" id="JAUSWJ010000001">
    <property type="protein sequence ID" value="MDQ0518528.1"/>
    <property type="molecule type" value="Genomic_DNA"/>
</dbReference>
<dbReference type="RefSeq" id="WP_266284097.1">
    <property type="nucleotide sequence ID" value="NZ_JAPKNF010000004.1"/>
</dbReference>
<proteinExistence type="predicted"/>
<evidence type="ECO:0000313" key="3">
    <source>
        <dbReference type="EMBL" id="MDQ0518528.1"/>
    </source>
</evidence>
<dbReference type="Pfam" id="PF13449">
    <property type="entry name" value="Phytase-like"/>
    <property type="match status" value="1"/>
</dbReference>
<keyword evidence="3" id="KW-0238">DNA-binding</keyword>
<reference evidence="3 4" key="1">
    <citation type="submission" date="2023-07" db="EMBL/GenBank/DDBJ databases">
        <title>Genomic Encyclopedia of Type Strains, Phase IV (KMG-IV): sequencing the most valuable type-strain genomes for metagenomic binning, comparative biology and taxonomic classification.</title>
        <authorList>
            <person name="Goeker M."/>
        </authorList>
    </citation>
    <scope>NUCLEOTIDE SEQUENCE [LARGE SCALE GENOMIC DNA]</scope>
    <source>
        <strain evidence="3 4">B1-1</strain>
    </source>
</reference>
<evidence type="ECO:0000259" key="2">
    <source>
        <dbReference type="Pfam" id="PF13449"/>
    </source>
</evidence>
<gene>
    <name evidence="3" type="ORF">QO015_004141</name>
</gene>
<accession>A0ABU0MC40</accession>
<dbReference type="InterPro" id="IPR027372">
    <property type="entry name" value="Phytase-like_dom"/>
</dbReference>
<sequence>MITRLTTAALAATLLAGTALPGLGAAEAAEMFNRIATFHVVDNLPEGADREKATVAEIISASADGNTLVYTDSPGERIGIIDLADPKAPKPAGTVALGGEPTSTVVAGGHALVGVVTSKDKAKPAGHLAVVDLASKTVAATCDLAGQPDSLAKSPDGSFLAIAIENERDEEVNDGAIPQMPGGSLVTFRLAADGTVDCGTKTVIDVSGLSAVAPEDPEPEFVDFNAKNQIVLTMQENNEIVIADAATGKVVTHFSAGSVDLDGIDTGKDGVIDLSAAMKGVAREPDAVGWIGDDRFVTANEGDWKGGSRGFTIFKADGTVDFDSGTSLEYETVRLGHYPEKRNKKGNEPEGIEVARFVDETLIFVGSERASLVGVYKDEGAGKAPTLLQALPGGIGPEGLLAIPQRSLFVTASENDLREDGLIGSVVTIYERSDAPAAYPTLVSADKDGKPIGWAAISGTAADRTAPGKLYAVVDSAQSQGAILTIDAAQSPAVITDRIVVTKDGKPVENLDLEGIALAADGGFWLASEGNPEREKNKTQSTLLRTDAKGVLVEEIALPAELADKATRFGFEGVTVTGSGADETVWLAVQREWKDDPKGMTKLLAYKPSAKSWAAVHYPLEKAGKGWVGLSEITAVPGGLVVIERDNQIGRDAKIKKLVFVPLAGVTPAPLGGALPVVAKNDLVDLLPALRAPNGYVLDKVESFAIGADGEAYAITDNDGVDDSSGETQFLRLGKIALPM</sequence>
<dbReference type="InterPro" id="IPR052956">
    <property type="entry name" value="Mesenchyme-surface_protein"/>
</dbReference>